<feature type="region of interest" description="Disordered" evidence="1">
    <location>
        <begin position="17"/>
        <end position="46"/>
    </location>
</feature>
<evidence type="ECO:0000313" key="4">
    <source>
        <dbReference type="Proteomes" id="UP000193560"/>
    </source>
</evidence>
<dbReference type="InterPro" id="IPR040206">
    <property type="entry name" value="Zds1/2"/>
</dbReference>
<dbReference type="OrthoDB" id="5589766at2759"/>
<dbReference type="SMART" id="SM01327">
    <property type="entry name" value="Zds_C"/>
    <property type="match status" value="1"/>
</dbReference>
<evidence type="ECO:0000259" key="2">
    <source>
        <dbReference type="SMART" id="SM01327"/>
    </source>
</evidence>
<dbReference type="PANTHER" id="PTHR28089:SF1">
    <property type="entry name" value="PROTEIN ZDS1-RELATED"/>
    <property type="match status" value="1"/>
</dbReference>
<dbReference type="GO" id="GO:0010971">
    <property type="term" value="P:positive regulation of G2/M transition of mitotic cell cycle"/>
    <property type="evidence" value="ECO:0007669"/>
    <property type="project" value="TreeGrafter"/>
</dbReference>
<dbReference type="AlphaFoldDB" id="A0A1X2IKK2"/>
<gene>
    <name evidence="3" type="ORF">BCR42DRAFT_245751</name>
</gene>
<evidence type="ECO:0000313" key="3">
    <source>
        <dbReference type="EMBL" id="ORZ18101.1"/>
    </source>
</evidence>
<dbReference type="Proteomes" id="UP000193560">
    <property type="component" value="Unassembled WGS sequence"/>
</dbReference>
<comment type="caution">
    <text evidence="3">The sequence shown here is derived from an EMBL/GenBank/DDBJ whole genome shotgun (WGS) entry which is preliminary data.</text>
</comment>
<dbReference type="GO" id="GO:0030010">
    <property type="term" value="P:establishment of cell polarity"/>
    <property type="evidence" value="ECO:0007669"/>
    <property type="project" value="TreeGrafter"/>
</dbReference>
<dbReference type="PANTHER" id="PTHR28089">
    <property type="entry name" value="PROTEIN ZDS1-RELATED"/>
    <property type="match status" value="1"/>
</dbReference>
<feature type="domain" description="Protein Zds1 C-terminal" evidence="2">
    <location>
        <begin position="160"/>
        <end position="211"/>
    </location>
</feature>
<organism evidence="3 4">
    <name type="scientific">Absidia repens</name>
    <dbReference type="NCBI Taxonomy" id="90262"/>
    <lineage>
        <taxon>Eukaryota</taxon>
        <taxon>Fungi</taxon>
        <taxon>Fungi incertae sedis</taxon>
        <taxon>Mucoromycota</taxon>
        <taxon>Mucoromycotina</taxon>
        <taxon>Mucoromycetes</taxon>
        <taxon>Mucorales</taxon>
        <taxon>Cunninghamellaceae</taxon>
        <taxon>Absidia</taxon>
    </lineage>
</organism>
<evidence type="ECO:0000256" key="1">
    <source>
        <dbReference type="SAM" id="MobiDB-lite"/>
    </source>
</evidence>
<reference evidence="3 4" key="1">
    <citation type="submission" date="2016-07" db="EMBL/GenBank/DDBJ databases">
        <title>Pervasive Adenine N6-methylation of Active Genes in Fungi.</title>
        <authorList>
            <consortium name="DOE Joint Genome Institute"/>
            <person name="Mondo S.J."/>
            <person name="Dannebaum R.O."/>
            <person name="Kuo R.C."/>
            <person name="Labutti K."/>
            <person name="Haridas S."/>
            <person name="Kuo A."/>
            <person name="Salamov A."/>
            <person name="Ahrendt S.R."/>
            <person name="Lipzen A."/>
            <person name="Sullivan W."/>
            <person name="Andreopoulos W.B."/>
            <person name="Clum A."/>
            <person name="Lindquist E."/>
            <person name="Daum C."/>
            <person name="Ramamoorthy G.K."/>
            <person name="Gryganskyi A."/>
            <person name="Culley D."/>
            <person name="Magnuson J.K."/>
            <person name="James T.Y."/>
            <person name="O'Malley M.A."/>
            <person name="Stajich J.E."/>
            <person name="Spatafora J.W."/>
            <person name="Visel A."/>
            <person name="Grigoriev I.V."/>
        </authorList>
    </citation>
    <scope>NUCLEOTIDE SEQUENCE [LARGE SCALE GENOMIC DNA]</scope>
    <source>
        <strain evidence="3 4">NRRL 1336</strain>
    </source>
</reference>
<feature type="compositionally biased region" description="Basic residues" evidence="1">
    <location>
        <begin position="128"/>
        <end position="145"/>
    </location>
</feature>
<protein>
    <recommendedName>
        <fullName evidence="2">Protein Zds1 C-terminal domain-containing protein</fullName>
    </recommendedName>
</protein>
<feature type="compositionally biased region" description="Polar residues" evidence="1">
    <location>
        <begin position="18"/>
        <end position="46"/>
    </location>
</feature>
<dbReference type="GO" id="GO:0005737">
    <property type="term" value="C:cytoplasm"/>
    <property type="evidence" value="ECO:0007669"/>
    <property type="project" value="TreeGrafter"/>
</dbReference>
<dbReference type="EMBL" id="MCGE01000009">
    <property type="protein sequence ID" value="ORZ18101.1"/>
    <property type="molecule type" value="Genomic_DNA"/>
</dbReference>
<dbReference type="InterPro" id="IPR013941">
    <property type="entry name" value="ZDS1_C"/>
</dbReference>
<dbReference type="Pfam" id="PF08632">
    <property type="entry name" value="Zds_C"/>
    <property type="match status" value="1"/>
</dbReference>
<sequence length="274" mass="31197">MTHILFDKASRFYRNGKAKSNSSLTSQTQIPINMSSAKNEPRQSGSNRLSWVHYIDKKQPPWIRGFFDKHQKVNDEVAASNKPSFLSAKSTTAKTSTPSSQLVSYLSCKLSISPLKVINNSSSSSKKQPQRRRYAKNRRKTKKSTTQHPRLVTPKKIDDTTANGGQQRRRQPLLESDVYRMSHMKLTNPRRPLREQVTIINSMFQYLSTLPVKHQQQHNQPQWRLLYHITSPSNQAITNTPSASLKRAPTKTSYVSQSILPYLKNTSTISSATL</sequence>
<name>A0A1X2IKK2_9FUNG</name>
<accession>A0A1X2IKK2</accession>
<proteinExistence type="predicted"/>
<keyword evidence="4" id="KW-1185">Reference proteome</keyword>
<feature type="region of interest" description="Disordered" evidence="1">
    <location>
        <begin position="119"/>
        <end position="175"/>
    </location>
</feature>